<gene>
    <name evidence="3" type="ORF">NSCI0253_LOCUS6516</name>
</gene>
<feature type="chain" id="PRO_5031213637" evidence="2">
    <location>
        <begin position="21"/>
        <end position="113"/>
    </location>
</feature>
<feature type="signal peptide" evidence="2">
    <location>
        <begin position="1"/>
        <end position="20"/>
    </location>
</feature>
<evidence type="ECO:0000256" key="2">
    <source>
        <dbReference type="SAM" id="SignalP"/>
    </source>
</evidence>
<keyword evidence="1" id="KW-1133">Transmembrane helix</keyword>
<name>A0A7S1EYS5_NOCSC</name>
<accession>A0A7S1EYS5</accession>
<organism evidence="3">
    <name type="scientific">Noctiluca scintillans</name>
    <name type="common">Sea sparkle</name>
    <name type="synonym">Red tide dinoflagellate</name>
    <dbReference type="NCBI Taxonomy" id="2966"/>
    <lineage>
        <taxon>Eukaryota</taxon>
        <taxon>Sar</taxon>
        <taxon>Alveolata</taxon>
        <taxon>Dinophyceae</taxon>
        <taxon>Noctilucales</taxon>
        <taxon>Noctilucaceae</taxon>
        <taxon>Noctiluca</taxon>
    </lineage>
</organism>
<sequence>MSFASVTAVAVALLAHVAVAVSPGISISGSGLTISQGDIVAFASIIAVLFAPCVGLVAMVMAKHYKVLGAWMLLIVVVAVLFVVLAVPDIVNYLCWFFEMPKPDLIFWNLTSA</sequence>
<keyword evidence="1" id="KW-0812">Transmembrane</keyword>
<protein>
    <submittedName>
        <fullName evidence="3">Uncharacterized protein</fullName>
    </submittedName>
</protein>
<evidence type="ECO:0000313" key="3">
    <source>
        <dbReference type="EMBL" id="CAD8832169.1"/>
    </source>
</evidence>
<proteinExistence type="predicted"/>
<dbReference type="AlphaFoldDB" id="A0A7S1EYS5"/>
<keyword evidence="1" id="KW-0472">Membrane</keyword>
<reference evidence="3" key="1">
    <citation type="submission" date="2021-01" db="EMBL/GenBank/DDBJ databases">
        <authorList>
            <person name="Corre E."/>
            <person name="Pelletier E."/>
            <person name="Niang G."/>
            <person name="Scheremetjew M."/>
            <person name="Finn R."/>
            <person name="Kale V."/>
            <person name="Holt S."/>
            <person name="Cochrane G."/>
            <person name="Meng A."/>
            <person name="Brown T."/>
            <person name="Cohen L."/>
        </authorList>
    </citation>
    <scope>NUCLEOTIDE SEQUENCE</scope>
</reference>
<evidence type="ECO:0000256" key="1">
    <source>
        <dbReference type="SAM" id="Phobius"/>
    </source>
</evidence>
<keyword evidence="2" id="KW-0732">Signal</keyword>
<dbReference type="EMBL" id="HBFQ01009278">
    <property type="protein sequence ID" value="CAD8832169.1"/>
    <property type="molecule type" value="Transcribed_RNA"/>
</dbReference>
<feature type="transmembrane region" description="Helical" evidence="1">
    <location>
        <begin position="67"/>
        <end position="87"/>
    </location>
</feature>
<feature type="transmembrane region" description="Helical" evidence="1">
    <location>
        <begin position="39"/>
        <end position="60"/>
    </location>
</feature>